<organism evidence="2 3">
    <name type="scientific">Novosphingobium aquiterrae</name>
    <dbReference type="NCBI Taxonomy" id="624388"/>
    <lineage>
        <taxon>Bacteria</taxon>
        <taxon>Pseudomonadati</taxon>
        <taxon>Pseudomonadota</taxon>
        <taxon>Alphaproteobacteria</taxon>
        <taxon>Sphingomonadales</taxon>
        <taxon>Sphingomonadaceae</taxon>
        <taxon>Novosphingobium</taxon>
    </lineage>
</organism>
<sequence>MDRNEALKALDTVHDARVQLARAMDCPPWRHAAFGAVMAALVAANAVPRAWFVPLFVLSMAATVWLVRSDRRRTGTFVNGWRLGRTLPLSGGLFVVLLALIFMARRGQGTAFLTPAGLIAVGLSFVIGTGVSVLWQRVYLAELRAGGAA</sequence>
<protein>
    <recommendedName>
        <fullName evidence="4">DUF202 domain-containing protein</fullName>
    </recommendedName>
</protein>
<keyword evidence="1" id="KW-0812">Transmembrane</keyword>
<gene>
    <name evidence="2" type="ORF">ACFFF7_05285</name>
</gene>
<feature type="transmembrane region" description="Helical" evidence="1">
    <location>
        <begin position="87"/>
        <end position="104"/>
    </location>
</feature>
<dbReference type="RefSeq" id="WP_379480309.1">
    <property type="nucleotide sequence ID" value="NZ_JBHLTL010000001.1"/>
</dbReference>
<keyword evidence="1" id="KW-1133">Transmembrane helix</keyword>
<accession>A0ABV6PG76</accession>
<comment type="caution">
    <text evidence="2">The sequence shown here is derived from an EMBL/GenBank/DDBJ whole genome shotgun (WGS) entry which is preliminary data.</text>
</comment>
<reference evidence="2 3" key="1">
    <citation type="submission" date="2024-09" db="EMBL/GenBank/DDBJ databases">
        <authorList>
            <person name="Sun Q."/>
            <person name="Mori K."/>
        </authorList>
    </citation>
    <scope>NUCLEOTIDE SEQUENCE [LARGE SCALE GENOMIC DNA]</scope>
    <source>
        <strain evidence="2 3">NCAIM B.02537</strain>
    </source>
</reference>
<name>A0ABV6PG76_9SPHN</name>
<keyword evidence="1" id="KW-0472">Membrane</keyword>
<dbReference type="EMBL" id="JBHLTL010000001">
    <property type="protein sequence ID" value="MFC0588820.1"/>
    <property type="molecule type" value="Genomic_DNA"/>
</dbReference>
<evidence type="ECO:0000313" key="3">
    <source>
        <dbReference type="Proteomes" id="UP001589943"/>
    </source>
</evidence>
<proteinExistence type="predicted"/>
<evidence type="ECO:0000313" key="2">
    <source>
        <dbReference type="EMBL" id="MFC0588820.1"/>
    </source>
</evidence>
<evidence type="ECO:0008006" key="4">
    <source>
        <dbReference type="Google" id="ProtNLM"/>
    </source>
</evidence>
<evidence type="ECO:0000256" key="1">
    <source>
        <dbReference type="SAM" id="Phobius"/>
    </source>
</evidence>
<feature type="transmembrane region" description="Helical" evidence="1">
    <location>
        <begin position="116"/>
        <end position="135"/>
    </location>
</feature>
<feature type="transmembrane region" description="Helical" evidence="1">
    <location>
        <begin position="50"/>
        <end position="67"/>
    </location>
</feature>
<keyword evidence="3" id="KW-1185">Reference proteome</keyword>
<dbReference type="Proteomes" id="UP001589943">
    <property type="component" value="Unassembled WGS sequence"/>
</dbReference>